<gene>
    <name evidence="19" type="ORF">g.35790</name>
    <name evidence="21" type="ORF">g.35791</name>
    <name evidence="16" type="ORF">g.35792</name>
    <name evidence="18" type="ORF">g.35793</name>
    <name evidence="17" type="ORF">g.35794</name>
    <name evidence="20" type="ORF">g.35795</name>
</gene>
<comment type="domain">
    <text evidence="12">The histidine box domains are involved in binding the catalytic metal ions.</text>
</comment>
<dbReference type="InterPro" id="IPR015876">
    <property type="entry name" value="Acyl-CoA_DS"/>
</dbReference>
<keyword evidence="4 12" id="KW-0812">Transmembrane</keyword>
<dbReference type="EMBL" id="GECZ01032405">
    <property type="protein sequence ID" value="JAS37364.1"/>
    <property type="molecule type" value="Transcribed_RNA"/>
</dbReference>
<evidence type="ECO:0000313" key="18">
    <source>
        <dbReference type="EMBL" id="JAS40698.1"/>
    </source>
</evidence>
<evidence type="ECO:0000256" key="13">
    <source>
        <dbReference type="SAM" id="MobiDB-lite"/>
    </source>
</evidence>
<feature type="transmembrane region" description="Helical" evidence="14">
    <location>
        <begin position="37"/>
        <end position="60"/>
    </location>
</feature>
<dbReference type="EMBL" id="GECZ01017079">
    <property type="protein sequence ID" value="JAS52690.1"/>
    <property type="molecule type" value="Transcribed_RNA"/>
</dbReference>
<accession>A0A1B6FR88</accession>
<keyword evidence="9" id="KW-0443">Lipid metabolism</keyword>
<name>A0A1B6FR88_9HEMI</name>
<dbReference type="AlphaFoldDB" id="A0A1B6FR88"/>
<reference evidence="19" key="1">
    <citation type="submission" date="2015-11" db="EMBL/GenBank/DDBJ databases">
        <title>De novo transcriptome assembly of four potential Pierce s Disease insect vectors from Arizona vineyards.</title>
        <authorList>
            <person name="Tassone E.E."/>
        </authorList>
    </citation>
    <scope>NUCLEOTIDE SEQUENCE</scope>
</reference>
<dbReference type="PRINTS" id="PR00075">
    <property type="entry name" value="FACDDSATRASE"/>
</dbReference>
<feature type="compositionally biased region" description="Polar residues" evidence="13">
    <location>
        <begin position="1"/>
        <end position="11"/>
    </location>
</feature>
<feature type="transmembrane region" description="Helical" evidence="14">
    <location>
        <begin position="184"/>
        <end position="205"/>
    </location>
</feature>
<sequence length="353" mass="41136">MTADTDQSTGQLFPEDPCPAPPPPPEKKVFKPHKPKIYWRNVFTLTYFHISSIFGVYLALTNTKWQTYIFVTLLYLATKIGITAGVHRLWTHKSYKANFPLRALLMLFFTMAFEGKVWVWARDHRVHHKYQETDADPYNAGRGLWFSHMGWLMQSKHPDVIEKGKGIDMSDLRADSLVMFQKKYYWPLVYLLCLILPTVIPVYFWGESWITAWHVAVCLRFVISYNATWLVNSVAHKYGSQPYDVNFFARENKTVSVITLGEGWHNYHHTFPWDYKTSEMGTYGFNMTTGFIDFFAKIGWAYDLKTVSSEMVRKRALRTGDGSHKVKELWGWGDKDMPKEERLGATVINRKEA</sequence>
<dbReference type="CDD" id="cd03505">
    <property type="entry name" value="Delta9-FADS-like"/>
    <property type="match status" value="1"/>
</dbReference>
<feature type="transmembrane region" description="Helical" evidence="14">
    <location>
        <begin position="99"/>
        <end position="121"/>
    </location>
</feature>
<dbReference type="EMBL" id="GECZ01011801">
    <property type="protein sequence ID" value="JAS57968.1"/>
    <property type="molecule type" value="Transcribed_RNA"/>
</dbReference>
<protein>
    <recommendedName>
        <fullName evidence="15">Fatty acid desaturase domain-containing protein</fullName>
    </recommendedName>
</protein>
<dbReference type="Pfam" id="PF00487">
    <property type="entry name" value="FA_desaturase"/>
    <property type="match status" value="1"/>
</dbReference>
<feature type="transmembrane region" description="Helical" evidence="14">
    <location>
        <begin position="211"/>
        <end position="231"/>
    </location>
</feature>
<evidence type="ECO:0000256" key="12">
    <source>
        <dbReference type="RuleBase" id="RU000581"/>
    </source>
</evidence>
<evidence type="ECO:0000256" key="10">
    <source>
        <dbReference type="ARBA" id="ARBA00023136"/>
    </source>
</evidence>
<keyword evidence="3 12" id="KW-0444">Lipid biosynthesis</keyword>
<organism evidence="19">
    <name type="scientific">Cuerna arida</name>
    <dbReference type="NCBI Taxonomy" id="1464854"/>
    <lineage>
        <taxon>Eukaryota</taxon>
        <taxon>Metazoa</taxon>
        <taxon>Ecdysozoa</taxon>
        <taxon>Arthropoda</taxon>
        <taxon>Hexapoda</taxon>
        <taxon>Insecta</taxon>
        <taxon>Pterygota</taxon>
        <taxon>Neoptera</taxon>
        <taxon>Paraneoptera</taxon>
        <taxon>Hemiptera</taxon>
        <taxon>Auchenorrhyncha</taxon>
        <taxon>Membracoidea</taxon>
        <taxon>Cicadellidae</taxon>
        <taxon>Cicadellinae</taxon>
        <taxon>Proconiini</taxon>
        <taxon>Cuerna</taxon>
    </lineage>
</organism>
<evidence type="ECO:0000256" key="5">
    <source>
        <dbReference type="ARBA" id="ARBA00022832"/>
    </source>
</evidence>
<evidence type="ECO:0000256" key="7">
    <source>
        <dbReference type="ARBA" id="ARBA00023002"/>
    </source>
</evidence>
<evidence type="ECO:0000256" key="3">
    <source>
        <dbReference type="ARBA" id="ARBA00022516"/>
    </source>
</evidence>
<dbReference type="PANTHER" id="PTHR11351:SF31">
    <property type="entry name" value="DESATURASE 1, ISOFORM A-RELATED"/>
    <property type="match status" value="1"/>
</dbReference>
<feature type="transmembrane region" description="Helical" evidence="14">
    <location>
        <begin position="67"/>
        <end position="87"/>
    </location>
</feature>
<comment type="similarity">
    <text evidence="2 12">Belongs to the fatty acid desaturase type 1 family.</text>
</comment>
<feature type="domain" description="Fatty acid desaturase" evidence="15">
    <location>
        <begin position="65"/>
        <end position="272"/>
    </location>
</feature>
<evidence type="ECO:0000313" key="17">
    <source>
        <dbReference type="EMBL" id="JAS39678.1"/>
    </source>
</evidence>
<keyword evidence="8" id="KW-0408">Iron</keyword>
<evidence type="ECO:0000256" key="14">
    <source>
        <dbReference type="SAM" id="Phobius"/>
    </source>
</evidence>
<evidence type="ECO:0000256" key="11">
    <source>
        <dbReference type="ARBA" id="ARBA00023160"/>
    </source>
</evidence>
<dbReference type="InterPro" id="IPR005804">
    <property type="entry name" value="FA_desaturase_dom"/>
</dbReference>
<evidence type="ECO:0000313" key="20">
    <source>
        <dbReference type="EMBL" id="JAS57968.1"/>
    </source>
</evidence>
<dbReference type="EMBL" id="GECZ01029071">
    <property type="protein sequence ID" value="JAS40698.1"/>
    <property type="molecule type" value="Transcribed_RNA"/>
</dbReference>
<comment type="subcellular location">
    <subcellularLocation>
        <location evidence="1">Membrane</location>
        <topology evidence="1">Multi-pass membrane protein</topology>
    </subcellularLocation>
</comment>
<dbReference type="EMBL" id="GECZ01005346">
    <property type="protein sequence ID" value="JAS64423.1"/>
    <property type="molecule type" value="Transcribed_RNA"/>
</dbReference>
<evidence type="ECO:0000256" key="9">
    <source>
        <dbReference type="ARBA" id="ARBA00023098"/>
    </source>
</evidence>
<dbReference type="EMBL" id="GECZ01030091">
    <property type="protein sequence ID" value="JAS39678.1"/>
    <property type="molecule type" value="Transcribed_RNA"/>
</dbReference>
<evidence type="ECO:0000256" key="8">
    <source>
        <dbReference type="ARBA" id="ARBA00023004"/>
    </source>
</evidence>
<dbReference type="PANTHER" id="PTHR11351">
    <property type="entry name" value="ACYL-COA DESATURASE"/>
    <property type="match status" value="1"/>
</dbReference>
<evidence type="ECO:0000256" key="6">
    <source>
        <dbReference type="ARBA" id="ARBA00022989"/>
    </source>
</evidence>
<evidence type="ECO:0000313" key="19">
    <source>
        <dbReference type="EMBL" id="JAS52690.1"/>
    </source>
</evidence>
<evidence type="ECO:0000256" key="2">
    <source>
        <dbReference type="ARBA" id="ARBA00009295"/>
    </source>
</evidence>
<evidence type="ECO:0000256" key="1">
    <source>
        <dbReference type="ARBA" id="ARBA00004141"/>
    </source>
</evidence>
<keyword evidence="10 14" id="KW-0472">Membrane</keyword>
<dbReference type="GO" id="GO:0004768">
    <property type="term" value="F:stearoyl-CoA 9-desaturase activity"/>
    <property type="evidence" value="ECO:0007669"/>
    <property type="project" value="TreeGrafter"/>
</dbReference>
<keyword evidence="5" id="KW-0276">Fatty acid metabolism</keyword>
<proteinExistence type="inferred from homology"/>
<evidence type="ECO:0000313" key="16">
    <source>
        <dbReference type="EMBL" id="JAS37364.1"/>
    </source>
</evidence>
<keyword evidence="11 12" id="KW-0275">Fatty acid biosynthesis</keyword>
<evidence type="ECO:0000256" key="4">
    <source>
        <dbReference type="ARBA" id="ARBA00022692"/>
    </source>
</evidence>
<dbReference type="GO" id="GO:0005789">
    <property type="term" value="C:endoplasmic reticulum membrane"/>
    <property type="evidence" value="ECO:0007669"/>
    <property type="project" value="TreeGrafter"/>
</dbReference>
<dbReference type="GO" id="GO:0005506">
    <property type="term" value="F:iron ion binding"/>
    <property type="evidence" value="ECO:0007669"/>
    <property type="project" value="TreeGrafter"/>
</dbReference>
<keyword evidence="7 12" id="KW-0560">Oxidoreductase</keyword>
<feature type="region of interest" description="Disordered" evidence="13">
    <location>
        <begin position="1"/>
        <end position="26"/>
    </location>
</feature>
<evidence type="ECO:0000259" key="15">
    <source>
        <dbReference type="Pfam" id="PF00487"/>
    </source>
</evidence>
<comment type="cofactor">
    <cofactor evidence="12">
        <name>Fe(2+)</name>
        <dbReference type="ChEBI" id="CHEBI:29033"/>
    </cofactor>
</comment>
<keyword evidence="6 14" id="KW-1133">Transmembrane helix</keyword>
<dbReference type="GO" id="GO:0006636">
    <property type="term" value="P:unsaturated fatty acid biosynthetic process"/>
    <property type="evidence" value="ECO:0007669"/>
    <property type="project" value="TreeGrafter"/>
</dbReference>
<evidence type="ECO:0000313" key="21">
    <source>
        <dbReference type="EMBL" id="JAS64423.1"/>
    </source>
</evidence>